<sequence>MKKNILLLLIIVVSIGFMGCGKSDSFQFKVTDVQVTSKEGLFVSGKVVKGTLREGEKVTIESNSDGTTKKAKVQVIINSKMNREVGSISKGNRARIGLGDVDKDDVAAKDMLVK</sequence>
<keyword evidence="2" id="KW-1185">Reference proteome</keyword>
<dbReference type="Gene3D" id="2.40.30.10">
    <property type="entry name" value="Translation factors"/>
    <property type="match status" value="1"/>
</dbReference>
<reference evidence="1 2" key="1">
    <citation type="submission" date="2022-04" db="EMBL/GenBank/DDBJ databases">
        <title>Genome sequence of C. roseum typestrain.</title>
        <authorList>
            <person name="Poehlein A."/>
            <person name="Schoch T."/>
            <person name="Duerre P."/>
            <person name="Daniel R."/>
        </authorList>
    </citation>
    <scope>NUCLEOTIDE SEQUENCE [LARGE SCALE GENOMIC DNA]</scope>
    <source>
        <strain evidence="1 2">DSM 7320</strain>
    </source>
</reference>
<protein>
    <submittedName>
        <fullName evidence="1">Uncharacterized protein</fullName>
    </submittedName>
</protein>
<organism evidence="1 2">
    <name type="scientific">Clostridium felsineum</name>
    <dbReference type="NCBI Taxonomy" id="36839"/>
    <lineage>
        <taxon>Bacteria</taxon>
        <taxon>Bacillati</taxon>
        <taxon>Bacillota</taxon>
        <taxon>Clostridia</taxon>
        <taxon>Eubacteriales</taxon>
        <taxon>Clostridiaceae</taxon>
        <taxon>Clostridium</taxon>
    </lineage>
</organism>
<dbReference type="RefSeq" id="WP_077832624.1">
    <property type="nucleotide sequence ID" value="NZ_CP096983.1"/>
</dbReference>
<accession>A0A1S8MEN1</accession>
<dbReference type="PROSITE" id="PS51257">
    <property type="entry name" value="PROKAR_LIPOPROTEIN"/>
    <property type="match status" value="1"/>
</dbReference>
<gene>
    <name evidence="1" type="ORF">CROST_032150</name>
</gene>
<dbReference type="Proteomes" id="UP000190951">
    <property type="component" value="Chromosome"/>
</dbReference>
<dbReference type="STRING" id="84029.CROST_27880"/>
<name>A0A1S8MEN1_9CLOT</name>
<dbReference type="AlphaFoldDB" id="A0A1S8MEN1"/>
<evidence type="ECO:0000313" key="2">
    <source>
        <dbReference type="Proteomes" id="UP000190951"/>
    </source>
</evidence>
<dbReference type="EMBL" id="CP096983">
    <property type="protein sequence ID" value="URZ12493.1"/>
    <property type="molecule type" value="Genomic_DNA"/>
</dbReference>
<proteinExistence type="predicted"/>
<dbReference type="KEGG" id="crw:CROST_032150"/>
<dbReference type="InterPro" id="IPR009000">
    <property type="entry name" value="Transl_B-barrel_sf"/>
</dbReference>
<dbReference type="SUPFAM" id="SSF50447">
    <property type="entry name" value="Translation proteins"/>
    <property type="match status" value="1"/>
</dbReference>
<evidence type="ECO:0000313" key="1">
    <source>
        <dbReference type="EMBL" id="URZ12493.1"/>
    </source>
</evidence>